<keyword evidence="1" id="KW-0472">Membrane</keyword>
<feature type="transmembrane region" description="Helical" evidence="1">
    <location>
        <begin position="36"/>
        <end position="53"/>
    </location>
</feature>
<keyword evidence="1" id="KW-1133">Transmembrane helix</keyword>
<dbReference type="KEGG" id="tsv:DSM104635_02457"/>
<evidence type="ECO:0008006" key="4">
    <source>
        <dbReference type="Google" id="ProtNLM"/>
    </source>
</evidence>
<dbReference type="EMBL" id="CP047045">
    <property type="protein sequence ID" value="QGZ95607.1"/>
    <property type="molecule type" value="Genomic_DNA"/>
</dbReference>
<accession>A0A6I6MS48</accession>
<name>A0A6I6MS48_9CAUL</name>
<evidence type="ECO:0000313" key="3">
    <source>
        <dbReference type="Proteomes" id="UP000431269"/>
    </source>
</evidence>
<proteinExistence type="predicted"/>
<keyword evidence="1" id="KW-0812">Transmembrane</keyword>
<gene>
    <name evidence="2" type="ORF">DSM104635_02457</name>
</gene>
<feature type="transmembrane region" description="Helical" evidence="1">
    <location>
        <begin position="59"/>
        <end position="79"/>
    </location>
</feature>
<dbReference type="AlphaFoldDB" id="A0A6I6MS48"/>
<dbReference type="RefSeq" id="WP_158766453.1">
    <property type="nucleotide sequence ID" value="NZ_CP047045.1"/>
</dbReference>
<dbReference type="Proteomes" id="UP000431269">
    <property type="component" value="Chromosome"/>
</dbReference>
<sequence>MGSGFIVQAAVLIGAFMLLLMGAVAAWTAPNATKRVAGVIVALIGAIIAMAALQAPPSWLIAGAAVALGYCVVGTTVVVRLQEAYGAAETSAIDAADDEGEPPEPGA</sequence>
<evidence type="ECO:0000256" key="1">
    <source>
        <dbReference type="SAM" id="Phobius"/>
    </source>
</evidence>
<keyword evidence="3" id="KW-1185">Reference proteome</keyword>
<evidence type="ECO:0000313" key="2">
    <source>
        <dbReference type="EMBL" id="QGZ95607.1"/>
    </source>
</evidence>
<protein>
    <recommendedName>
        <fullName evidence="4">Monovalent cation/H+ antiporter subunit F</fullName>
    </recommendedName>
</protein>
<feature type="transmembrane region" description="Helical" evidence="1">
    <location>
        <begin position="6"/>
        <end position="29"/>
    </location>
</feature>
<reference evidence="3" key="1">
    <citation type="submission" date="2019-12" db="EMBL/GenBank/DDBJ databases">
        <title>Complete genome of Terracaulis silvestris 0127_4.</title>
        <authorList>
            <person name="Vieira S."/>
            <person name="Riedel T."/>
            <person name="Sproer C."/>
            <person name="Pascual J."/>
            <person name="Boedeker C."/>
            <person name="Overmann J."/>
        </authorList>
    </citation>
    <scope>NUCLEOTIDE SEQUENCE [LARGE SCALE GENOMIC DNA]</scope>
    <source>
        <strain evidence="3">0127_4</strain>
    </source>
</reference>
<organism evidence="2 3">
    <name type="scientific">Terricaulis silvestris</name>
    <dbReference type="NCBI Taxonomy" id="2686094"/>
    <lineage>
        <taxon>Bacteria</taxon>
        <taxon>Pseudomonadati</taxon>
        <taxon>Pseudomonadota</taxon>
        <taxon>Alphaproteobacteria</taxon>
        <taxon>Caulobacterales</taxon>
        <taxon>Caulobacteraceae</taxon>
        <taxon>Terricaulis</taxon>
    </lineage>
</organism>